<feature type="signal peptide" evidence="1">
    <location>
        <begin position="1"/>
        <end position="20"/>
    </location>
</feature>
<feature type="chain" id="PRO_5013957326" description="SIMPL domain-containing protein" evidence="1">
    <location>
        <begin position="21"/>
        <end position="235"/>
    </location>
</feature>
<dbReference type="GO" id="GO:0006974">
    <property type="term" value="P:DNA damage response"/>
    <property type="evidence" value="ECO:0007669"/>
    <property type="project" value="TreeGrafter"/>
</dbReference>
<dbReference type="Proteomes" id="UP000231343">
    <property type="component" value="Unassembled WGS sequence"/>
</dbReference>
<dbReference type="InterPro" id="IPR007497">
    <property type="entry name" value="SIMPL/DUF541"/>
</dbReference>
<evidence type="ECO:0008006" key="4">
    <source>
        <dbReference type="Google" id="ProtNLM"/>
    </source>
</evidence>
<evidence type="ECO:0000313" key="3">
    <source>
        <dbReference type="Proteomes" id="UP000231343"/>
    </source>
</evidence>
<evidence type="ECO:0000313" key="2">
    <source>
        <dbReference type="EMBL" id="PIS29528.1"/>
    </source>
</evidence>
<dbReference type="AlphaFoldDB" id="A0A2H0XZC2"/>
<dbReference type="Pfam" id="PF04402">
    <property type="entry name" value="SIMPL"/>
    <property type="match status" value="1"/>
</dbReference>
<proteinExistence type="predicted"/>
<evidence type="ECO:0000256" key="1">
    <source>
        <dbReference type="SAM" id="SignalP"/>
    </source>
</evidence>
<comment type="caution">
    <text evidence="2">The sequence shown here is derived from an EMBL/GenBank/DDBJ whole genome shotgun (WGS) entry which is preliminary data.</text>
</comment>
<keyword evidence="1" id="KW-0732">Signal</keyword>
<dbReference type="PANTHER" id="PTHR34387:SF2">
    <property type="entry name" value="SLR1258 PROTEIN"/>
    <property type="match status" value="1"/>
</dbReference>
<dbReference type="InterPro" id="IPR052022">
    <property type="entry name" value="26kDa_periplasmic_antigen"/>
</dbReference>
<reference evidence="2 3" key="1">
    <citation type="submission" date="2017-09" db="EMBL/GenBank/DDBJ databases">
        <title>Depth-based differentiation of microbial function through sediment-hosted aquifers and enrichment of novel symbionts in the deep terrestrial subsurface.</title>
        <authorList>
            <person name="Probst A.J."/>
            <person name="Ladd B."/>
            <person name="Jarett J.K."/>
            <person name="Geller-Mcgrath D.E."/>
            <person name="Sieber C.M."/>
            <person name="Emerson J.B."/>
            <person name="Anantharaman K."/>
            <person name="Thomas B.C."/>
            <person name="Malmstrom R."/>
            <person name="Stieglmeier M."/>
            <person name="Klingl A."/>
            <person name="Woyke T."/>
            <person name="Ryan C.M."/>
            <person name="Banfield J.F."/>
        </authorList>
    </citation>
    <scope>NUCLEOTIDE SEQUENCE [LARGE SCALE GENOMIC DNA]</scope>
    <source>
        <strain evidence="2">CG08_land_8_20_14_0_20_45_16</strain>
    </source>
</reference>
<accession>A0A2H0XZC2</accession>
<dbReference type="Gene3D" id="3.30.70.2970">
    <property type="entry name" value="Protein of unknown function (DUF541), domain 2"/>
    <property type="match status" value="1"/>
</dbReference>
<gene>
    <name evidence="2" type="ORF">COT42_05060</name>
</gene>
<dbReference type="PANTHER" id="PTHR34387">
    <property type="entry name" value="SLR1258 PROTEIN"/>
    <property type="match status" value="1"/>
</dbReference>
<dbReference type="Gene3D" id="3.30.110.170">
    <property type="entry name" value="Protein of unknown function (DUF541), domain 1"/>
    <property type="match status" value="1"/>
</dbReference>
<name>A0A2H0XZC2_UNCSA</name>
<organism evidence="2 3">
    <name type="scientific">Candidatus Saganbacteria bacterium CG08_land_8_20_14_0_20_45_16</name>
    <dbReference type="NCBI Taxonomy" id="2014293"/>
    <lineage>
        <taxon>Bacteria</taxon>
        <taxon>Bacillati</taxon>
        <taxon>Saganbacteria</taxon>
    </lineage>
</organism>
<dbReference type="EMBL" id="PEYM01000080">
    <property type="protein sequence ID" value="PIS29528.1"/>
    <property type="molecule type" value="Genomic_DNA"/>
</dbReference>
<protein>
    <recommendedName>
        <fullName evidence="4">SIMPL domain-containing protein</fullName>
    </recommendedName>
</protein>
<sequence length="235" mass="25027">MKKIILISCILMISSFSALAVTNPTEERAIIVSGSGTVQAAPDVAYVSLGVAHEKKTAKEAQASVNQTMSSVLAALDKIPLAKDKIKTTRINLSPRYDYDRGKRTFKGFMASNELKITLDDLSLIGKCIDTALNAGANDINYVSFALKEQETFKNEALKKAFANAKAKAESLAKASGTKLSKLIAIQESTADLVIPRGRMVKAKAAPLEGDSGSTPVAPGEIEVRGSLTAVFKLH</sequence>